<evidence type="ECO:0000256" key="1">
    <source>
        <dbReference type="SAM" id="SignalP"/>
    </source>
</evidence>
<dbReference type="Proteomes" id="UP000043316">
    <property type="component" value="Unassembled WGS sequence"/>
</dbReference>
<proteinExistence type="predicted"/>
<accession>A0A0H5M1C3</accession>
<reference evidence="3" key="1">
    <citation type="submission" date="2015-03" db="EMBL/GenBank/DDBJ databases">
        <authorList>
            <consortium name="Pathogen Informatics"/>
        </authorList>
    </citation>
    <scope>NUCLEOTIDE SEQUENCE [LARGE SCALE GENOMIC DNA]</scope>
    <source>
        <strain evidence="3">R148</strain>
    </source>
</reference>
<dbReference type="EMBL" id="CWJI01000021">
    <property type="protein sequence ID" value="CRY57085.1"/>
    <property type="molecule type" value="Genomic_DNA"/>
</dbReference>
<dbReference type="InterPro" id="IPR052755">
    <property type="entry name" value="Lysozyme_Inhibitor_LprI"/>
</dbReference>
<keyword evidence="1" id="KW-0732">Signal</keyword>
<dbReference type="PANTHER" id="PTHR37549">
    <property type="entry name" value="LIPOPROTEIN LPRI"/>
    <property type="match status" value="1"/>
</dbReference>
<dbReference type="AlphaFoldDB" id="A0A0H5M1C3"/>
<protein>
    <submittedName>
        <fullName evidence="2">Uncharacterized protein conserved in bacteria, putative lipoprotein</fullName>
    </submittedName>
</protein>
<organism evidence="2 3">
    <name type="scientific">Yersinia intermedia</name>
    <dbReference type="NCBI Taxonomy" id="631"/>
    <lineage>
        <taxon>Bacteria</taxon>
        <taxon>Pseudomonadati</taxon>
        <taxon>Pseudomonadota</taxon>
        <taxon>Gammaproteobacteria</taxon>
        <taxon>Enterobacterales</taxon>
        <taxon>Yersiniaceae</taxon>
        <taxon>Yersinia</taxon>
    </lineage>
</organism>
<feature type="signal peptide" evidence="1">
    <location>
        <begin position="1"/>
        <end position="24"/>
    </location>
</feature>
<dbReference type="GO" id="GO:0005576">
    <property type="term" value="C:extracellular region"/>
    <property type="evidence" value="ECO:0007669"/>
    <property type="project" value="TreeGrafter"/>
</dbReference>
<dbReference type="RefSeq" id="WP_053010396.1">
    <property type="nucleotide sequence ID" value="NZ_CWJI01000021.1"/>
</dbReference>
<sequence>MNILHLRGVFFLLMMIFSSSSSFAINCQRAVTPVEYTVCSNEDLHWLDQTFSEVYQAMLINYDTETVYQQRRIWEKALNSCTTDSCIQRAYFQGIASMSDIDKNVHWEGQWWNVTKGNDRGGIIGINRVTEWGFNIDSRAWSGENAGSFRAKARKVEGLAVVDVIDKTANCHLLLIPIKDGSIQVHSNGSWGCRISMPKDVFIDGQYIKADYDPREEPTLLSIGIFTNDKDDKNFRDLVGDHYAQFVASANVYIYTDDLDNRGAKVLTTWVRGAANKRASIIMYNPSGQMWAAYVAPEKNGDLQVYYFTNVAEDKGKRPKTITEWQQTFIDE</sequence>
<evidence type="ECO:0000313" key="3">
    <source>
        <dbReference type="Proteomes" id="UP000043316"/>
    </source>
</evidence>
<gene>
    <name evidence="2" type="ORF">ERS008476_04132</name>
</gene>
<keyword evidence="2" id="KW-0449">Lipoprotein</keyword>
<feature type="chain" id="PRO_5005220416" evidence="1">
    <location>
        <begin position="25"/>
        <end position="332"/>
    </location>
</feature>
<dbReference type="PANTHER" id="PTHR37549:SF1">
    <property type="entry name" value="LIPOPROTEIN LPRI"/>
    <property type="match status" value="1"/>
</dbReference>
<name>A0A0H5M1C3_YERIN</name>
<evidence type="ECO:0000313" key="2">
    <source>
        <dbReference type="EMBL" id="CRY57085.1"/>
    </source>
</evidence>